<feature type="compositionally biased region" description="Basic and acidic residues" evidence="11">
    <location>
        <begin position="1316"/>
        <end position="1333"/>
    </location>
</feature>
<dbReference type="GO" id="GO:0001750">
    <property type="term" value="C:photoreceptor outer segment"/>
    <property type="evidence" value="ECO:0007669"/>
    <property type="project" value="UniProtKB-SubCell"/>
</dbReference>
<feature type="region of interest" description="Disordered" evidence="11">
    <location>
        <begin position="361"/>
        <end position="403"/>
    </location>
</feature>
<dbReference type="Pfam" id="PF01390">
    <property type="entry name" value="SEA"/>
    <property type="match status" value="2"/>
</dbReference>
<feature type="region of interest" description="Disordered" evidence="11">
    <location>
        <begin position="1154"/>
        <end position="1184"/>
    </location>
</feature>
<keyword evidence="9" id="KW-0325">Glycoprotein</keyword>
<reference evidence="13" key="2">
    <citation type="submission" date="2025-09" db="UniProtKB">
        <authorList>
            <consortium name="Ensembl"/>
        </authorList>
    </citation>
    <scope>IDENTIFICATION</scope>
</reference>
<keyword evidence="10" id="KW-0966">Cell projection</keyword>
<dbReference type="GO" id="GO:0001917">
    <property type="term" value="C:photoreceptor inner segment"/>
    <property type="evidence" value="ECO:0007669"/>
    <property type="project" value="UniProtKB-SubCell"/>
</dbReference>
<dbReference type="Gene3D" id="3.30.70.960">
    <property type="entry name" value="SEA domain"/>
    <property type="match status" value="2"/>
</dbReference>
<evidence type="ECO:0000256" key="5">
    <source>
        <dbReference type="ARBA" id="ARBA00022530"/>
    </source>
</evidence>
<feature type="compositionally biased region" description="Basic and acidic residues" evidence="11">
    <location>
        <begin position="106"/>
        <end position="116"/>
    </location>
</feature>
<feature type="compositionally biased region" description="Basic and acidic residues" evidence="11">
    <location>
        <begin position="383"/>
        <end position="393"/>
    </location>
</feature>
<feature type="region of interest" description="Disordered" evidence="11">
    <location>
        <begin position="778"/>
        <end position="857"/>
    </location>
</feature>
<feature type="compositionally biased region" description="Low complexity" evidence="11">
    <location>
        <begin position="477"/>
        <end position="496"/>
    </location>
</feature>
<evidence type="ECO:0000256" key="4">
    <source>
        <dbReference type="ARBA" id="ARBA00022525"/>
    </source>
</evidence>
<feature type="region of interest" description="Disordered" evidence="11">
    <location>
        <begin position="1196"/>
        <end position="1405"/>
    </location>
</feature>
<feature type="compositionally biased region" description="Low complexity" evidence="11">
    <location>
        <begin position="837"/>
        <end position="849"/>
    </location>
</feature>
<dbReference type="SMART" id="SM00200">
    <property type="entry name" value="SEA"/>
    <property type="match status" value="2"/>
</dbReference>
<keyword evidence="6" id="KW-0358">Heparin-binding</keyword>
<dbReference type="PANTHER" id="PTHR12199">
    <property type="entry name" value="INTERPHOTORECEPTOR MATRIX PROTEOGLYCAN"/>
    <property type="match status" value="1"/>
</dbReference>
<feature type="region of interest" description="Disordered" evidence="11">
    <location>
        <begin position="1017"/>
        <end position="1036"/>
    </location>
</feature>
<keyword evidence="14" id="KW-1185">Reference proteome</keyword>
<feature type="compositionally biased region" description="Basic and acidic residues" evidence="11">
    <location>
        <begin position="1161"/>
        <end position="1177"/>
    </location>
</feature>
<dbReference type="InterPro" id="IPR036364">
    <property type="entry name" value="SEA_dom_sf"/>
</dbReference>
<feature type="region of interest" description="Disordered" evidence="11">
    <location>
        <begin position="1"/>
        <end position="345"/>
    </location>
</feature>
<feature type="compositionally biased region" description="Basic and acidic residues" evidence="11">
    <location>
        <begin position="200"/>
        <end position="225"/>
    </location>
</feature>
<evidence type="ECO:0000256" key="11">
    <source>
        <dbReference type="SAM" id="MobiDB-lite"/>
    </source>
</evidence>
<feature type="compositionally biased region" description="Basic and acidic residues" evidence="11">
    <location>
        <begin position="67"/>
        <end position="77"/>
    </location>
</feature>
<evidence type="ECO:0000259" key="12">
    <source>
        <dbReference type="PROSITE" id="PS50024"/>
    </source>
</evidence>
<evidence type="ECO:0000256" key="2">
    <source>
        <dbReference type="ARBA" id="ARBA00004504"/>
    </source>
</evidence>
<evidence type="ECO:0000256" key="6">
    <source>
        <dbReference type="ARBA" id="ARBA00022674"/>
    </source>
</evidence>
<proteinExistence type="predicted"/>
<feature type="compositionally biased region" description="Basic and acidic residues" evidence="11">
    <location>
        <begin position="263"/>
        <end position="284"/>
    </location>
</feature>
<dbReference type="SUPFAM" id="SSF82671">
    <property type="entry name" value="SEA domain"/>
    <property type="match status" value="2"/>
</dbReference>
<feature type="region of interest" description="Disordered" evidence="11">
    <location>
        <begin position="981"/>
        <end position="1010"/>
    </location>
</feature>
<feature type="compositionally biased region" description="Acidic residues" evidence="11">
    <location>
        <begin position="157"/>
        <end position="170"/>
    </location>
</feature>
<keyword evidence="4" id="KW-0964">Secreted</keyword>
<feature type="compositionally biased region" description="Low complexity" evidence="11">
    <location>
        <begin position="94"/>
        <end position="104"/>
    </location>
</feature>
<dbReference type="InterPro" id="IPR000082">
    <property type="entry name" value="SEA_dom"/>
</dbReference>
<evidence type="ECO:0000256" key="10">
    <source>
        <dbReference type="ARBA" id="ARBA00023273"/>
    </source>
</evidence>
<accession>A0A3Q3ET78</accession>
<feature type="compositionally biased region" description="Polar residues" evidence="11">
    <location>
        <begin position="1239"/>
        <end position="1254"/>
    </location>
</feature>
<organism evidence="13 14">
    <name type="scientific">Kryptolebias marmoratus</name>
    <name type="common">Mangrove killifish</name>
    <name type="synonym">Rivulus marmoratus</name>
    <dbReference type="NCBI Taxonomy" id="37003"/>
    <lineage>
        <taxon>Eukaryota</taxon>
        <taxon>Metazoa</taxon>
        <taxon>Chordata</taxon>
        <taxon>Craniata</taxon>
        <taxon>Vertebrata</taxon>
        <taxon>Euteleostomi</taxon>
        <taxon>Actinopterygii</taxon>
        <taxon>Neopterygii</taxon>
        <taxon>Teleostei</taxon>
        <taxon>Neoteleostei</taxon>
        <taxon>Acanthomorphata</taxon>
        <taxon>Ovalentaria</taxon>
        <taxon>Atherinomorphae</taxon>
        <taxon>Cyprinodontiformes</taxon>
        <taxon>Rivulidae</taxon>
        <taxon>Kryptolebias</taxon>
    </lineage>
</organism>
<feature type="compositionally biased region" description="Basic and acidic residues" evidence="11">
    <location>
        <begin position="1"/>
        <end position="19"/>
    </location>
</feature>
<feature type="domain" description="SEA" evidence="12">
    <location>
        <begin position="1466"/>
        <end position="1579"/>
    </location>
</feature>
<evidence type="ECO:0000256" key="9">
    <source>
        <dbReference type="ARBA" id="ARBA00023180"/>
    </source>
</evidence>
<protein>
    <submittedName>
        <fullName evidence="13">Titin homolog</fullName>
    </submittedName>
</protein>
<comment type="subcellular location">
    <subcellularLocation>
        <location evidence="2">Cell projection</location>
        <location evidence="2">Cilium</location>
        <location evidence="2">Photoreceptor outer segment</location>
    </subcellularLocation>
    <subcellularLocation>
        <location evidence="1">Photoreceptor inner segment</location>
    </subcellularLocation>
    <subcellularLocation>
        <location evidence="3">Secreted</location>
        <location evidence="3">Extracellular space</location>
        <location evidence="3">Extracellular matrix</location>
        <location evidence="3">Interphotoreceptor matrix</location>
    </subcellularLocation>
</comment>
<keyword evidence="8" id="KW-0677">Repeat</keyword>
<dbReference type="Ensembl" id="ENSKMAT00000005059.1">
    <property type="protein sequence ID" value="ENSKMAP00000004972.1"/>
    <property type="gene ID" value="ENSKMAG00000003784.1"/>
</dbReference>
<dbReference type="InterPro" id="IPR039861">
    <property type="entry name" value="IMPG"/>
</dbReference>
<dbReference type="GO" id="GO:0007601">
    <property type="term" value="P:visual perception"/>
    <property type="evidence" value="ECO:0007669"/>
    <property type="project" value="InterPro"/>
</dbReference>
<name>A0A3Q3ET78_KRYMA</name>
<keyword evidence="7" id="KW-0732">Signal</keyword>
<evidence type="ECO:0000256" key="8">
    <source>
        <dbReference type="ARBA" id="ARBA00022737"/>
    </source>
</evidence>
<feature type="domain" description="SEA" evidence="12">
    <location>
        <begin position="559"/>
        <end position="688"/>
    </location>
</feature>
<dbReference type="PANTHER" id="PTHR12199:SF4">
    <property type="entry name" value="INTERPHOTORECEPTOR MATRIX PROTEOGLYCAN 2"/>
    <property type="match status" value="1"/>
</dbReference>
<dbReference type="GO" id="GO:0008201">
    <property type="term" value="F:heparin binding"/>
    <property type="evidence" value="ECO:0007669"/>
    <property type="project" value="UniProtKB-KW"/>
</dbReference>
<feature type="compositionally biased region" description="Polar residues" evidence="11">
    <location>
        <begin position="1213"/>
        <end position="1231"/>
    </location>
</feature>
<feature type="compositionally biased region" description="Basic and acidic residues" evidence="11">
    <location>
        <begin position="1277"/>
        <end position="1308"/>
    </location>
</feature>
<feature type="region of interest" description="Disordered" evidence="11">
    <location>
        <begin position="459"/>
        <end position="496"/>
    </location>
</feature>
<evidence type="ECO:0000313" key="14">
    <source>
        <dbReference type="Proteomes" id="UP000264800"/>
    </source>
</evidence>
<dbReference type="Proteomes" id="UP000264800">
    <property type="component" value="Unplaced"/>
</dbReference>
<evidence type="ECO:0000256" key="3">
    <source>
        <dbReference type="ARBA" id="ARBA00004593"/>
    </source>
</evidence>
<dbReference type="PROSITE" id="PS50024">
    <property type="entry name" value="SEA"/>
    <property type="match status" value="2"/>
</dbReference>
<dbReference type="GeneTree" id="ENSGT00530000063503"/>
<keyword evidence="5" id="KW-0272">Extracellular matrix</keyword>
<evidence type="ECO:0000256" key="1">
    <source>
        <dbReference type="ARBA" id="ARBA00004437"/>
    </source>
</evidence>
<reference evidence="13" key="1">
    <citation type="submission" date="2025-08" db="UniProtKB">
        <authorList>
            <consortium name="Ensembl"/>
        </authorList>
    </citation>
    <scope>IDENTIFICATION</scope>
</reference>
<feature type="compositionally biased region" description="Polar residues" evidence="11">
    <location>
        <begin position="989"/>
        <end position="1008"/>
    </location>
</feature>
<dbReference type="GO" id="GO:0033165">
    <property type="term" value="C:interphotoreceptor matrix"/>
    <property type="evidence" value="ECO:0007669"/>
    <property type="project" value="UniProtKB-SubCell"/>
</dbReference>
<dbReference type="GO" id="GO:0005540">
    <property type="term" value="F:hyaluronic acid binding"/>
    <property type="evidence" value="ECO:0007669"/>
    <property type="project" value="TreeGrafter"/>
</dbReference>
<feature type="compositionally biased region" description="Basic and acidic residues" evidence="11">
    <location>
        <begin position="28"/>
        <end position="50"/>
    </location>
</feature>
<feature type="compositionally biased region" description="Polar residues" evidence="11">
    <location>
        <begin position="811"/>
        <end position="824"/>
    </location>
</feature>
<evidence type="ECO:0000313" key="13">
    <source>
        <dbReference type="Ensembl" id="ENSKMAP00000004972.1"/>
    </source>
</evidence>
<sequence length="1599" mass="174614">MQPAEERKPAKELTEKIEPTFKPAPDVEPTKELTHEKEPTIKPAQEKEPIEPVTPEASRKPVLVLEPTRDPLHEAEPTQKPPQETVPIKELTQEIETITPPENTEPTEKCSKKETLEPFGEPAQEISTSIKPTKETQPTKEPVPEAESTKQPSQESEVVETLEPIEEPTQETEAARGPANEEEPTREPAQVPEHLTQMAHEIETSREPDKDLKLLREPALEEETTRNPAAEAEETKAKAEPTKDADHVEGMEKTPEPAVTVEHGGESVGEKEPTNENVEEDKAHVLPTSIDKTQERTESGPLEDREDGTSETTEDITEEKDGTTELSELVFPETPTESEDEITPVVVVLPEDVEELLPGEVDETLEEPVRPPGDPEVLVPPETTKETTPHEAEPEPVTEYSPGVQGEVLFKDLSEISPEVVTEVHPGKISEVETIKQMTPEEVLPSEDSVQAAEDVGETIPESPGKVTPEPLHEPTPETVVEAPTESTQGTTTAGGSTLAVTTKYVVETNNGNFPDLMKLPHEEDDNLLGNNGFLLEDEQNSIGNEIDNTLLRPPRPMKDQVVELRIKLRGETYNDALRDPTSFEYQQLARQFKRKVEDVFEDLPGFKSISIIDFRPQKDLKRGLVVQVHYAIILEVEVDGGGVSGDTLDFIALQNNVVEKNYAGAAEQPTAIYTIIDFRNFITEALHKDDFLTNSSLENAENVLPSVKPTSKPGDAYDSMDNVLAAEKPPDAPSHEADPTEVFLKKEDFLFDTLDQWKGPQTEAMSENDVFMFDESRVPSPSAEFPENTFDLEPGTREDSGNFEDEGFLLSNSPSNNDIQQGVHSEDSSAARRPPTSSEDTSGSGSSGDDQHTDPWSWQTLETSDITYNRGDGSLEVLPPPDLEVDTDEDMAVVETPTTKTGEGLTETVVLQATTARAFDKPSLDGHTEVAPHISTEPQDSTTAQVPVFSTKGTLSVELSVQTVEASGFHADYSLTETHVFASPEPQPETSESAGSPGPTDSNTGIQEVNVEVEVTTKSGTETPEETVASEPKEDLLEKNETEDRIVALEIPEILETEAPQTVDSSSFVEVQAATVSELISETATDEPSQLEVFTDKPEPPLIETKTHDMVEILEEKHLDTSYSTTIAPTTKVLDHDLVVDEVFVVTTMTATPVPTPSVVRDHSSDVALSPEKDSPFTRVSDSVPEDEDLFHQEHQNHDEEAEVPVSPLSPEVSQSTTVVAVNKTESAPTDSAEGSEGSPTMDQGLGPTTTEVSPLGGEVKPVTVQTEPLGGKAEPSGDKVELSGIEGKIESLEIKVELSEGEEKPSETGSKVESSAEKVESSQEEVEHLRVGEQAFGTGEKVKPSGGEVKPSGKEVEPSEAEVDPSGGKIQPSGREPSGEAVGGKADSGILQMPTPSLPKVNDSTSAAELQSFQEDFSDVPSFGVSIDAFQYDTRAREGESSGFYSGAQGSELEAVALPTRPGRDLTVFFSLRVTNMAFSMDLFNKSSSEYKALEQQFLELLVPYLQSNLSTFQNLEILNFRNGSIVVNSRMRFGKPVPEEVTNIIYLILEDFANNAYQTMNLAIDKYSLDVESGRRGSPEDLLEHVAVHRFTKCFL</sequence>
<feature type="compositionally biased region" description="Basic and acidic residues" evidence="11">
    <location>
        <begin position="233"/>
        <end position="255"/>
    </location>
</feature>
<evidence type="ECO:0000256" key="7">
    <source>
        <dbReference type="ARBA" id="ARBA00022729"/>
    </source>
</evidence>